<comment type="caution">
    <text evidence="1">The sequence shown here is derived from an EMBL/GenBank/DDBJ whole genome shotgun (WGS) entry which is preliminary data.</text>
</comment>
<dbReference type="OrthoDB" id="8853791at2"/>
<dbReference type="Proteomes" id="UP000281118">
    <property type="component" value="Unassembled WGS sequence"/>
</dbReference>
<dbReference type="Gene3D" id="3.40.1520.20">
    <property type="match status" value="1"/>
</dbReference>
<proteinExistence type="predicted"/>
<reference evidence="1 2" key="1">
    <citation type="submission" date="2018-12" db="EMBL/GenBank/DDBJ databases">
        <title>The genome sequences of Variovorax guangxiensis DSM 27352.</title>
        <authorList>
            <person name="Gao J."/>
            <person name="Sun J."/>
        </authorList>
    </citation>
    <scope>NUCLEOTIDE SEQUENCE [LARGE SCALE GENOMIC DNA]</scope>
    <source>
        <strain evidence="1 2">DSM 27352</strain>
    </source>
</reference>
<evidence type="ECO:0000313" key="2">
    <source>
        <dbReference type="Proteomes" id="UP000281118"/>
    </source>
</evidence>
<dbReference type="AlphaFoldDB" id="A0A433MTQ0"/>
<accession>A0A433MTQ0</accession>
<evidence type="ECO:0000313" key="1">
    <source>
        <dbReference type="EMBL" id="RUR71200.1"/>
    </source>
</evidence>
<sequence>MTKRTIILLAAIAGLAILAMGIAWRVGAAGEPQARAAESASSLEIRWHGGGIVLQGTVQDAATQQVLAQGAAARLGGESEQVTDWLDITPAAPPVADAAALARLIQLGQEGWHLQRRPTEGWLAVQSPTDQRSVEAKALLQAAFGPGVAIRIVQLP</sequence>
<gene>
    <name evidence="1" type="ORF">EJP67_29570</name>
</gene>
<protein>
    <recommendedName>
        <fullName evidence="3">BON domain-containing protein</fullName>
    </recommendedName>
</protein>
<dbReference type="RefSeq" id="WP_126025283.1">
    <property type="nucleotide sequence ID" value="NZ_RXFT01000018.1"/>
</dbReference>
<dbReference type="EMBL" id="RXFT01000018">
    <property type="protein sequence ID" value="RUR71200.1"/>
    <property type="molecule type" value="Genomic_DNA"/>
</dbReference>
<evidence type="ECO:0008006" key="3">
    <source>
        <dbReference type="Google" id="ProtNLM"/>
    </source>
</evidence>
<organism evidence="1 2">
    <name type="scientific">Variovorax guangxiensis</name>
    <dbReference type="NCBI Taxonomy" id="1775474"/>
    <lineage>
        <taxon>Bacteria</taxon>
        <taxon>Pseudomonadati</taxon>
        <taxon>Pseudomonadota</taxon>
        <taxon>Betaproteobacteria</taxon>
        <taxon>Burkholderiales</taxon>
        <taxon>Comamonadaceae</taxon>
        <taxon>Variovorax</taxon>
    </lineage>
</organism>
<name>A0A433MTQ0_9BURK</name>